<dbReference type="AlphaFoldDB" id="A0A6I9YJW1"/>
<evidence type="ECO:0000256" key="3">
    <source>
        <dbReference type="ARBA" id="ARBA00022617"/>
    </source>
</evidence>
<evidence type="ECO:0000313" key="22">
    <source>
        <dbReference type="RefSeq" id="XP_013924532.1"/>
    </source>
</evidence>
<evidence type="ECO:0000256" key="8">
    <source>
        <dbReference type="ARBA" id="ARBA00022989"/>
    </source>
</evidence>
<dbReference type="SMART" id="SM00665">
    <property type="entry name" value="B561"/>
    <property type="match status" value="1"/>
</dbReference>
<evidence type="ECO:0000256" key="1">
    <source>
        <dbReference type="ARBA" id="ARBA00001970"/>
    </source>
</evidence>
<evidence type="ECO:0000256" key="11">
    <source>
        <dbReference type="ARBA" id="ARBA00023329"/>
    </source>
</evidence>
<evidence type="ECO:0000256" key="4">
    <source>
        <dbReference type="ARBA" id="ARBA00022692"/>
    </source>
</evidence>
<comment type="catalytic activity">
    <reaction evidence="17">
        <text>monodehydro-L-ascorbate radical(out) + L-ascorbate(in) = monodehydro-L-ascorbate radical(in) + L-ascorbate(out)</text>
        <dbReference type="Rhea" id="RHEA:66524"/>
        <dbReference type="ChEBI" id="CHEBI:38290"/>
        <dbReference type="ChEBI" id="CHEBI:59513"/>
    </reaction>
    <physiologicalReaction direction="left-to-right" evidence="17">
        <dbReference type="Rhea" id="RHEA:66525"/>
    </physiologicalReaction>
</comment>
<dbReference type="PANTHER" id="PTHR10106:SF14">
    <property type="entry name" value="TRANSMEMBRANE ASCORBATE-DEPENDENT REDUCTASE CYB561"/>
    <property type="match status" value="1"/>
</dbReference>
<dbReference type="GO" id="GO:0005765">
    <property type="term" value="C:lysosomal membrane"/>
    <property type="evidence" value="ECO:0007669"/>
    <property type="project" value="TreeGrafter"/>
</dbReference>
<evidence type="ECO:0000313" key="21">
    <source>
        <dbReference type="Proteomes" id="UP000504617"/>
    </source>
</evidence>
<keyword evidence="8 19" id="KW-1133">Transmembrane helix</keyword>
<feature type="transmembrane region" description="Helical" evidence="19">
    <location>
        <begin position="28"/>
        <end position="52"/>
    </location>
</feature>
<evidence type="ECO:0000256" key="16">
    <source>
        <dbReference type="ARBA" id="ARBA00045973"/>
    </source>
</evidence>
<evidence type="ECO:0000256" key="12">
    <source>
        <dbReference type="ARBA" id="ARBA00024185"/>
    </source>
</evidence>
<feature type="transmembrane region" description="Helical" evidence="19">
    <location>
        <begin position="134"/>
        <end position="152"/>
    </location>
</feature>
<evidence type="ECO:0000256" key="19">
    <source>
        <dbReference type="SAM" id="Phobius"/>
    </source>
</evidence>
<protein>
    <recommendedName>
        <fullName evidence="13">Transmembrane ascorbate-dependent reductase CYB561</fullName>
    </recommendedName>
    <alternativeName>
        <fullName evidence="14">Cytochrome b-561</fullName>
    </alternativeName>
    <alternativeName>
        <fullName evidence="15">Cytochrome b561</fullName>
    </alternativeName>
</protein>
<dbReference type="Gene3D" id="1.20.120.1770">
    <property type="match status" value="1"/>
</dbReference>
<evidence type="ECO:0000256" key="13">
    <source>
        <dbReference type="ARBA" id="ARBA00024231"/>
    </source>
</evidence>
<evidence type="ECO:0000256" key="5">
    <source>
        <dbReference type="ARBA" id="ARBA00022723"/>
    </source>
</evidence>
<evidence type="ECO:0000256" key="6">
    <source>
        <dbReference type="ARBA" id="ARBA00022967"/>
    </source>
</evidence>
<comment type="function">
    <text evidence="16">Transmembrane reductase that uses ascorbate as an electron donor in the cytoplasm and transfers electrons across membranes to reduce monodehydro-L-ascorbate radical in the lumen of secretory vesicles. It is therefore involved the regeneration and homeostasis within secretory vesicles of ascorbate which in turn provides reducing equivalents needed to support the activity of intravesicular enzymes.</text>
</comment>
<keyword evidence="6" id="KW-1278">Translocase</keyword>
<keyword evidence="4 19" id="KW-0812">Transmembrane</keyword>
<name>A0A6I9YJW1_9SAUR</name>
<keyword evidence="5" id="KW-0479">Metal-binding</keyword>
<evidence type="ECO:0000256" key="18">
    <source>
        <dbReference type="SAM" id="MobiDB-lite"/>
    </source>
</evidence>
<feature type="transmembrane region" description="Helical" evidence="19">
    <location>
        <begin position="64"/>
        <end position="81"/>
    </location>
</feature>
<dbReference type="InterPro" id="IPR006593">
    <property type="entry name" value="Cyt_b561/ferric_Rdtase_TM"/>
</dbReference>
<dbReference type="PANTHER" id="PTHR10106">
    <property type="entry name" value="CYTOCHROME B561-RELATED"/>
    <property type="match status" value="1"/>
</dbReference>
<accession>A0A6I9YJW1</accession>
<keyword evidence="21" id="KW-1185">Reference proteome</keyword>
<keyword evidence="7" id="KW-0249">Electron transport</keyword>
<dbReference type="KEGG" id="tsr:106551049"/>
<dbReference type="GO" id="GO:0042584">
    <property type="term" value="C:chromaffin granule membrane"/>
    <property type="evidence" value="ECO:0007669"/>
    <property type="project" value="UniProtKB-SubCell"/>
</dbReference>
<sequence>MRLKLKSHLGKRPKMDETPARPASPIGLTYVVAASQILGLAVITVMAAWIGQYRGGVAWDSSQLLFNVHPLCMVIGMVFLQGDALLVYRVFRNESKKSTKILHGLIHFFALIIALVGLIAVFQHHKNQGFPDMYSLHSWCGIIAFGFYLAQVRDTYNLFVSEGILANTLGLLIIAFGAVVGYILTREEWRRPPLAEELALSMDFKNLTEEGSPTSTH</sequence>
<evidence type="ECO:0000256" key="10">
    <source>
        <dbReference type="ARBA" id="ARBA00023136"/>
    </source>
</evidence>
<evidence type="ECO:0000256" key="17">
    <source>
        <dbReference type="ARBA" id="ARBA00047447"/>
    </source>
</evidence>
<evidence type="ECO:0000256" key="9">
    <source>
        <dbReference type="ARBA" id="ARBA00023004"/>
    </source>
</evidence>
<dbReference type="InterPro" id="IPR043205">
    <property type="entry name" value="CYB561/CYBRD1-like"/>
</dbReference>
<dbReference type="OrthoDB" id="907479at2759"/>
<keyword evidence="2" id="KW-0813">Transport</keyword>
<keyword evidence="11" id="KW-0968">Cytoplasmic vesicle</keyword>
<dbReference type="FunFam" id="1.20.120.1770:FF:000001">
    <property type="entry name" value="Cytochrome b reductase 1"/>
    <property type="match status" value="1"/>
</dbReference>
<evidence type="ECO:0000256" key="7">
    <source>
        <dbReference type="ARBA" id="ARBA00022982"/>
    </source>
</evidence>
<comment type="subcellular location">
    <subcellularLocation>
        <location evidence="12">Cytoplasmic vesicle</location>
        <location evidence="12">Secretory vesicle</location>
        <location evidence="12">Chromaffin granule membrane</location>
        <topology evidence="12">Multi-pass membrane protein</topology>
    </subcellularLocation>
</comment>
<feature type="compositionally biased region" description="Basic residues" evidence="18">
    <location>
        <begin position="1"/>
        <end position="12"/>
    </location>
</feature>
<evidence type="ECO:0000256" key="15">
    <source>
        <dbReference type="ARBA" id="ARBA00032709"/>
    </source>
</evidence>
<dbReference type="GeneID" id="106551049"/>
<dbReference type="RefSeq" id="XP_013924532.1">
    <property type="nucleotide sequence ID" value="XM_014069057.1"/>
</dbReference>
<comment type="cofactor">
    <cofactor evidence="1">
        <name>heme b</name>
        <dbReference type="ChEBI" id="CHEBI:60344"/>
    </cofactor>
</comment>
<feature type="transmembrane region" description="Helical" evidence="19">
    <location>
        <begin position="101"/>
        <end position="122"/>
    </location>
</feature>
<evidence type="ECO:0000256" key="2">
    <source>
        <dbReference type="ARBA" id="ARBA00022448"/>
    </source>
</evidence>
<dbReference type="Proteomes" id="UP000504617">
    <property type="component" value="Unplaced"/>
</dbReference>
<reference evidence="22" key="1">
    <citation type="submission" date="2025-08" db="UniProtKB">
        <authorList>
            <consortium name="RefSeq"/>
        </authorList>
    </citation>
    <scope>IDENTIFICATION</scope>
    <source>
        <tissue evidence="22">Skeletal muscle</tissue>
    </source>
</reference>
<feature type="transmembrane region" description="Helical" evidence="19">
    <location>
        <begin position="164"/>
        <end position="184"/>
    </location>
</feature>
<keyword evidence="10 19" id="KW-0472">Membrane</keyword>
<evidence type="ECO:0000259" key="20">
    <source>
        <dbReference type="PROSITE" id="PS50939"/>
    </source>
</evidence>
<feature type="domain" description="Cytochrome b561" evidence="20">
    <location>
        <begin position="34"/>
        <end position="217"/>
    </location>
</feature>
<organism evidence="21 22">
    <name type="scientific">Thamnophis sirtalis</name>
    <dbReference type="NCBI Taxonomy" id="35019"/>
    <lineage>
        <taxon>Eukaryota</taxon>
        <taxon>Metazoa</taxon>
        <taxon>Chordata</taxon>
        <taxon>Craniata</taxon>
        <taxon>Vertebrata</taxon>
        <taxon>Euteleostomi</taxon>
        <taxon>Lepidosauria</taxon>
        <taxon>Squamata</taxon>
        <taxon>Bifurcata</taxon>
        <taxon>Unidentata</taxon>
        <taxon>Episquamata</taxon>
        <taxon>Toxicofera</taxon>
        <taxon>Serpentes</taxon>
        <taxon>Colubroidea</taxon>
        <taxon>Colubridae</taxon>
        <taxon>Natricinae</taxon>
        <taxon>Thamnophis</taxon>
    </lineage>
</organism>
<evidence type="ECO:0000256" key="14">
    <source>
        <dbReference type="ARBA" id="ARBA00030896"/>
    </source>
</evidence>
<dbReference type="Pfam" id="PF03188">
    <property type="entry name" value="Cytochrom_B561"/>
    <property type="match status" value="1"/>
</dbReference>
<keyword evidence="9" id="KW-0408">Iron</keyword>
<dbReference type="PROSITE" id="PS50939">
    <property type="entry name" value="CYTOCHROME_B561"/>
    <property type="match status" value="1"/>
</dbReference>
<proteinExistence type="predicted"/>
<dbReference type="GO" id="GO:0046872">
    <property type="term" value="F:metal ion binding"/>
    <property type="evidence" value="ECO:0007669"/>
    <property type="project" value="UniProtKB-KW"/>
</dbReference>
<feature type="region of interest" description="Disordered" evidence="18">
    <location>
        <begin position="1"/>
        <end position="20"/>
    </location>
</feature>
<gene>
    <name evidence="22" type="primary">LOC106551049</name>
</gene>
<keyword evidence="3" id="KW-0349">Heme</keyword>
<dbReference type="GO" id="GO:0016491">
    <property type="term" value="F:oxidoreductase activity"/>
    <property type="evidence" value="ECO:0007669"/>
    <property type="project" value="InterPro"/>
</dbReference>